<name>A0A250J9B5_9BACT</name>
<reference evidence="6 7" key="1">
    <citation type="submission" date="2017-06" db="EMBL/GenBank/DDBJ databases">
        <title>Sequencing and comparative analysis of myxobacterial genomes.</title>
        <authorList>
            <person name="Rupp O."/>
            <person name="Goesmann A."/>
            <person name="Sogaard-Andersen L."/>
        </authorList>
    </citation>
    <scope>NUCLEOTIDE SEQUENCE [LARGE SCALE GENOMIC DNA]</scope>
    <source>
        <strain evidence="6 7">DSM 52655</strain>
    </source>
</reference>
<evidence type="ECO:0000313" key="5">
    <source>
        <dbReference type="EMBL" id="ATB40029.1"/>
    </source>
</evidence>
<evidence type="ECO:0000256" key="1">
    <source>
        <dbReference type="SAM" id="Coils"/>
    </source>
</evidence>
<dbReference type="EMBL" id="CP022098">
    <property type="protein sequence ID" value="ATB40029.1"/>
    <property type="molecule type" value="Genomic_DNA"/>
</dbReference>
<feature type="domain" description="Transposase DDE" evidence="3">
    <location>
        <begin position="420"/>
        <end position="529"/>
    </location>
</feature>
<dbReference type="InterPro" id="IPR008490">
    <property type="entry name" value="Transposase_InsH_N"/>
</dbReference>
<dbReference type="Pfam" id="PF05598">
    <property type="entry name" value="DUF772"/>
    <property type="match status" value="1"/>
</dbReference>
<gene>
    <name evidence="4" type="ORF">CYFUS_005368</name>
    <name evidence="5" type="ORF">CYFUS_005477</name>
    <name evidence="6" type="ORF">CYFUS_005545</name>
</gene>
<dbReference type="InterPro" id="IPR047629">
    <property type="entry name" value="IS1182_transpos"/>
</dbReference>
<feature type="coiled-coil region" evidence="1">
    <location>
        <begin position="237"/>
        <end position="264"/>
    </location>
</feature>
<evidence type="ECO:0000259" key="3">
    <source>
        <dbReference type="Pfam" id="PF13751"/>
    </source>
</evidence>
<dbReference type="EMBL" id="CP022098">
    <property type="protein sequence ID" value="ATB39920.1"/>
    <property type="molecule type" value="Genomic_DNA"/>
</dbReference>
<dbReference type="RefSeq" id="WP_095987884.1">
    <property type="nucleotide sequence ID" value="NZ_CP022098.1"/>
</dbReference>
<evidence type="ECO:0000313" key="4">
    <source>
        <dbReference type="EMBL" id="ATB39920.1"/>
    </source>
</evidence>
<dbReference type="NCBIfam" id="NF033551">
    <property type="entry name" value="transpos_IS1182"/>
    <property type="match status" value="1"/>
</dbReference>
<dbReference type="EMBL" id="CP022098">
    <property type="protein sequence ID" value="ATB40097.1"/>
    <property type="molecule type" value="Genomic_DNA"/>
</dbReference>
<dbReference type="KEGG" id="cfus:CYFUS_005368"/>
<organism evidence="6 7">
    <name type="scientific">Cystobacter fuscus</name>
    <dbReference type="NCBI Taxonomy" id="43"/>
    <lineage>
        <taxon>Bacteria</taxon>
        <taxon>Pseudomonadati</taxon>
        <taxon>Myxococcota</taxon>
        <taxon>Myxococcia</taxon>
        <taxon>Myxococcales</taxon>
        <taxon>Cystobacterineae</taxon>
        <taxon>Archangiaceae</taxon>
        <taxon>Cystobacter</taxon>
    </lineage>
</organism>
<keyword evidence="1" id="KW-0175">Coiled coil</keyword>
<accession>A0A250J9B5</accession>
<evidence type="ECO:0000259" key="2">
    <source>
        <dbReference type="Pfam" id="PF05598"/>
    </source>
</evidence>
<dbReference type="PANTHER" id="PTHR35604">
    <property type="entry name" value="TRANSPOSASE INSH FOR INSERTION SEQUENCE ELEMENT IS5A-RELATED"/>
    <property type="match status" value="1"/>
</dbReference>
<protein>
    <submittedName>
        <fullName evidence="6">Transposase</fullName>
    </submittedName>
</protein>
<feature type="domain" description="Transposase InsH N-terminal" evidence="2">
    <location>
        <begin position="50"/>
        <end position="131"/>
    </location>
</feature>
<evidence type="ECO:0000313" key="6">
    <source>
        <dbReference type="EMBL" id="ATB40097.1"/>
    </source>
</evidence>
<dbReference type="KEGG" id="cfus:CYFUS_005545"/>
<dbReference type="KEGG" id="cfus:CYFUS_005477"/>
<proteinExistence type="predicted"/>
<dbReference type="Proteomes" id="UP000217257">
    <property type="component" value="Chromosome"/>
</dbReference>
<dbReference type="AlphaFoldDB" id="A0A250J9B5"/>
<dbReference type="InterPro" id="IPR025668">
    <property type="entry name" value="Tnp_DDE_dom"/>
</dbReference>
<evidence type="ECO:0000313" key="7">
    <source>
        <dbReference type="Proteomes" id="UP000217257"/>
    </source>
</evidence>
<dbReference type="Pfam" id="PF13751">
    <property type="entry name" value="DDE_Tnp_1_6"/>
    <property type="match status" value="1"/>
</dbReference>
<sequence>MTLAVSPPKVTGEIARWTPPRELNEQEQQIVERMSRNGKLFAFLRLNRHKLMDEAFQAELASMYRQTGAGKVAIAPGLMAMAILLQGYMGVSDATLVELTVFDLRVQMVLGWLGHSEPAFSQGSLYEFRQRLMRNQMDRRLLEKTVEVAREQKEFGERKLKTLLRVAIDSKPLEGAGRVEDTINLVGHAARKVMMCVAKLLGCSKQQACREAGIPLLLEKSIKKGLDVDWSEAGQKKKALQALLEQVESMLSWLRKNLAEEMEEEPLREHVQTLEQIRKQDLEPDPEGGGVRVRQQVAEERRVSVEDGEMRHGRKSKSKRFNGFKQHVATALDEELILACAVTPANRPEAEATPALEKDMEKQGVKIDELHIDRGYINSSIVDSVLEEGGEVLSKPWKARNGELFAKSDFKIDMRSRTITCPEGKTMRFELGKTVEFATKDCETCPLREKCTQAQIGQGRTVAISEDEALQHKLRKLMKTPAGRERLRKRVGVEHRQAHIARRQGRRARYRGVRKNVFDLRRAASIQNLETWQRHLELSQQQVG</sequence>
<dbReference type="PANTHER" id="PTHR35604:SF2">
    <property type="entry name" value="TRANSPOSASE INSH FOR INSERTION SEQUENCE ELEMENT IS5A-RELATED"/>
    <property type="match status" value="1"/>
</dbReference>